<keyword evidence="2" id="KW-1185">Reference proteome</keyword>
<dbReference type="Proteomes" id="UP000242317">
    <property type="component" value="Unassembled WGS sequence"/>
</dbReference>
<reference evidence="2" key="1">
    <citation type="submission" date="2016-09" db="EMBL/GenBank/DDBJ databases">
        <authorList>
            <person name="Varghese N."/>
            <person name="Submissions S."/>
        </authorList>
    </citation>
    <scope>NUCLEOTIDE SEQUENCE [LARGE SCALE GENOMIC DNA]</scope>
    <source>
        <strain evidence="2">ANC 3699</strain>
    </source>
</reference>
<name>A0A1G6GRI1_9GAMM</name>
<proteinExistence type="predicted"/>
<dbReference type="EMBL" id="FMYK01000001">
    <property type="protein sequence ID" value="SDB84627.1"/>
    <property type="molecule type" value="Genomic_DNA"/>
</dbReference>
<dbReference type="AlphaFoldDB" id="A0A1G6GRI1"/>
<accession>A0A1G6GRI1</accession>
<dbReference type="OrthoDB" id="5724405at2"/>
<evidence type="ECO:0000313" key="1">
    <source>
        <dbReference type="EMBL" id="SDB84627.1"/>
    </source>
</evidence>
<protein>
    <recommendedName>
        <fullName evidence="3">GTPase</fullName>
    </recommendedName>
</protein>
<sequence>MTVKLEKLFQESVTLNIKQLTYITNFKTDTQKWASNLLQLDLGEAAKQVFVTLLELRGLNCSDLSRWKILQNIEPDLQHLLLSLEHHYLNNAMIDTLRDQQIADLVLEIKCQHALLYRDMAKRVQYQLENHKFSIFELSRKKKLTILRTYCAYAVIKLLTDLLYSLQLIYFNEPKYFWHTAYDILWMARAFRFDQDKIDVHLEKYQTRQEHIENAFIELVLLSLLNNYKLRQEDLKNLKSCLGYWLHMVRLHNEPKPDYKFCCQLFEDRPPTTVLGKAANQKDTLYIETAELLSYIESTMQPNARYFSKEEQQHLNIVIKSHLLTTLSQSGERKNTRFSDEGDVDVALGISSAHYFLSGAKHFKETLLRETDLSLRNSAQSISDLASDPELQLSTKNYEQRYNAEITKIYQPHIVNRSSSGFCLSWHETLPKHLRTGDFILLREKEDEPWAGALIRWLKSTNQQSVEFGVELVVRKMAPVAVSLAKQTTDTIYHPTLLVRDEQQNFSLILPSPQIFHENQNLSLRFGTIELRIFLTQSISLVQSCARFEFDLLEQSKLSLLSDFFDAQVNSIDTQDLWEALK</sequence>
<dbReference type="RefSeq" id="WP_092615006.1">
    <property type="nucleotide sequence ID" value="NZ_FMYK01000001.1"/>
</dbReference>
<evidence type="ECO:0000313" key="2">
    <source>
        <dbReference type="Proteomes" id="UP000242317"/>
    </source>
</evidence>
<organism evidence="1 2">
    <name type="scientific">Acinetobacter marinus</name>
    <dbReference type="NCBI Taxonomy" id="281375"/>
    <lineage>
        <taxon>Bacteria</taxon>
        <taxon>Pseudomonadati</taxon>
        <taxon>Pseudomonadota</taxon>
        <taxon>Gammaproteobacteria</taxon>
        <taxon>Moraxellales</taxon>
        <taxon>Moraxellaceae</taxon>
        <taxon>Acinetobacter</taxon>
    </lineage>
</organism>
<evidence type="ECO:0008006" key="3">
    <source>
        <dbReference type="Google" id="ProtNLM"/>
    </source>
</evidence>
<gene>
    <name evidence="1" type="ORF">SAMN05421749_101324</name>
</gene>